<evidence type="ECO:0000313" key="10">
    <source>
        <dbReference type="Proteomes" id="UP001250858"/>
    </source>
</evidence>
<dbReference type="PANTHER" id="PTHR42659">
    <property type="entry name" value="XANTHINE DEHYDROGENASE SUBUNIT C-RELATED"/>
    <property type="match status" value="1"/>
</dbReference>
<organism evidence="9 10">
    <name type="scientific">Streptomyces roseicoloratus</name>
    <dbReference type="NCBI Taxonomy" id="2508722"/>
    <lineage>
        <taxon>Bacteria</taxon>
        <taxon>Bacillati</taxon>
        <taxon>Actinomycetota</taxon>
        <taxon>Actinomycetes</taxon>
        <taxon>Kitasatosporales</taxon>
        <taxon>Streptomycetaceae</taxon>
        <taxon>Streptomyces</taxon>
    </lineage>
</organism>
<evidence type="ECO:0000313" key="9">
    <source>
        <dbReference type="EMBL" id="WMX43629.1"/>
    </source>
</evidence>
<sequence length="552" mass="57614">MVEARITVNGKEAPIAPVAPHTTVLDFLRERGLTGTKEGCAEGECGACAVLVARPGVDRPTDWVAVNACLIPVAALDGQEVVTSEGLATARRPGAPGARPELHPVQEEMAVRGGSQCGYCTPGFICSMAAEYYRPDRCPNPNPDPEAEVGAEVGAGATDAEDGTADDHTTSGAGHQHGPNGFDLHALSGNLCRCTGYRPIRDAAFAVGTPADDDLLARRREQAPPPPVATAYVQGDGVFLRPATLAEALHELRERPDAVVVAGGTDWGVEVNIRSRRAGCVVAVDRLPELREVRVAADHIEIGAAVTLTEIERRLEGRVPLLAELFPQFASRLIRNSATLGGNLGTGSPIGDAPPALLALEASVVLAAPDGEREVPLADYFTGYRQSVRRPGELIRSVRIPLPPAPVVAFHKIAKRRFDDISSVAAAFALVIEDGIVRKARIGLGGVAATPIRAFAAETALEGRPWVAETVEAAARVLSAQGTPMDDHRASAAYRSAMLGQTLRKTYARTTTATATTAATTAGTATTARAATAASTTTTSTTTTTTTEGVSS</sequence>
<evidence type="ECO:0000256" key="2">
    <source>
        <dbReference type="ARBA" id="ARBA00022723"/>
    </source>
</evidence>
<dbReference type="Pfam" id="PF01799">
    <property type="entry name" value="Fer2_2"/>
    <property type="match status" value="1"/>
</dbReference>
<keyword evidence="5" id="KW-0408">Iron</keyword>
<dbReference type="InterPro" id="IPR016169">
    <property type="entry name" value="FAD-bd_PCMH_sub2"/>
</dbReference>
<dbReference type="PANTHER" id="PTHR42659:SF2">
    <property type="entry name" value="XANTHINE DEHYDROGENASE SUBUNIT C-RELATED"/>
    <property type="match status" value="1"/>
</dbReference>
<keyword evidence="1" id="KW-0285">Flavoprotein</keyword>
<dbReference type="InterPro" id="IPR036884">
    <property type="entry name" value="2Fe-2S-bd_dom_sf"/>
</dbReference>
<proteinExistence type="predicted"/>
<evidence type="ECO:0000256" key="4">
    <source>
        <dbReference type="ARBA" id="ARBA00023002"/>
    </source>
</evidence>
<dbReference type="InterPro" id="IPR001041">
    <property type="entry name" value="2Fe-2S_ferredoxin-type"/>
</dbReference>
<dbReference type="InterPro" id="IPR016166">
    <property type="entry name" value="FAD-bd_PCMH"/>
</dbReference>
<evidence type="ECO:0000256" key="3">
    <source>
        <dbReference type="ARBA" id="ARBA00022827"/>
    </source>
</evidence>
<accession>A0ABY9RN65</accession>
<dbReference type="SUPFAM" id="SSF55447">
    <property type="entry name" value="CO dehydrogenase flavoprotein C-terminal domain-like"/>
    <property type="match status" value="1"/>
</dbReference>
<dbReference type="SUPFAM" id="SSF54292">
    <property type="entry name" value="2Fe-2S ferredoxin-like"/>
    <property type="match status" value="1"/>
</dbReference>
<dbReference type="InterPro" id="IPR012175">
    <property type="entry name" value="Xanth_DH_ssu_bac"/>
</dbReference>
<dbReference type="InterPro" id="IPR016167">
    <property type="entry name" value="FAD-bd_PCMH_sub1"/>
</dbReference>
<dbReference type="InterPro" id="IPR002888">
    <property type="entry name" value="2Fe-2S-bd"/>
</dbReference>
<dbReference type="EMBL" id="CP133762">
    <property type="protein sequence ID" value="WMX43629.1"/>
    <property type="molecule type" value="Genomic_DNA"/>
</dbReference>
<dbReference type="PIRSF" id="PIRSF036557">
    <property type="entry name" value="XdhA_RC"/>
    <property type="match status" value="1"/>
</dbReference>
<reference evidence="9 10" key="1">
    <citation type="submission" date="2023-09" db="EMBL/GenBank/DDBJ databases">
        <title>Complete genome of Streptomyces roseicoloratus T14.</title>
        <authorList>
            <person name="Bashizi T."/>
            <person name="Kim M.-J."/>
            <person name="Lee G."/>
            <person name="Tagele S.B."/>
            <person name="Shin J.-H."/>
        </authorList>
    </citation>
    <scope>NUCLEOTIDE SEQUENCE [LARGE SCALE GENOMIC DNA]</scope>
    <source>
        <strain evidence="9 10">T14</strain>
    </source>
</reference>
<evidence type="ECO:0000259" key="8">
    <source>
        <dbReference type="PROSITE" id="PS51387"/>
    </source>
</evidence>
<dbReference type="Gene3D" id="3.10.20.30">
    <property type="match status" value="1"/>
</dbReference>
<keyword evidence="2" id="KW-0479">Metal-binding</keyword>
<dbReference type="CDD" id="cd00207">
    <property type="entry name" value="fer2"/>
    <property type="match status" value="1"/>
</dbReference>
<evidence type="ECO:0000259" key="7">
    <source>
        <dbReference type="PROSITE" id="PS51085"/>
    </source>
</evidence>
<dbReference type="RefSeq" id="WP_309547568.1">
    <property type="nucleotide sequence ID" value="NZ_CP133762.1"/>
</dbReference>
<dbReference type="Gene3D" id="3.30.390.50">
    <property type="entry name" value="CO dehydrogenase flavoprotein, C-terminal domain"/>
    <property type="match status" value="1"/>
</dbReference>
<feature type="domain" description="FAD-binding PCMH-type" evidence="8">
    <location>
        <begin position="231"/>
        <end position="405"/>
    </location>
</feature>
<dbReference type="Gene3D" id="1.10.150.120">
    <property type="entry name" value="[2Fe-2S]-binding domain"/>
    <property type="match status" value="1"/>
</dbReference>
<dbReference type="InterPro" id="IPR012675">
    <property type="entry name" value="Beta-grasp_dom_sf"/>
</dbReference>
<evidence type="ECO:0000256" key="6">
    <source>
        <dbReference type="SAM" id="MobiDB-lite"/>
    </source>
</evidence>
<keyword evidence="4" id="KW-0560">Oxidoreductase</keyword>
<dbReference type="InterPro" id="IPR036683">
    <property type="entry name" value="CO_DH_flav_C_dom_sf"/>
</dbReference>
<dbReference type="InterPro" id="IPR036318">
    <property type="entry name" value="FAD-bd_PCMH-like_sf"/>
</dbReference>
<dbReference type="InterPro" id="IPR051312">
    <property type="entry name" value="Diverse_Substr_Oxidored"/>
</dbReference>
<dbReference type="InterPro" id="IPR005107">
    <property type="entry name" value="CO_DH_flav_C"/>
</dbReference>
<evidence type="ECO:0000256" key="5">
    <source>
        <dbReference type="ARBA" id="ARBA00023004"/>
    </source>
</evidence>
<dbReference type="Pfam" id="PF00941">
    <property type="entry name" value="FAD_binding_5"/>
    <property type="match status" value="1"/>
</dbReference>
<keyword evidence="10" id="KW-1185">Reference proteome</keyword>
<dbReference type="PROSITE" id="PS51085">
    <property type="entry name" value="2FE2S_FER_2"/>
    <property type="match status" value="1"/>
</dbReference>
<dbReference type="InterPro" id="IPR036010">
    <property type="entry name" value="2Fe-2S_ferredoxin-like_sf"/>
</dbReference>
<dbReference type="InterPro" id="IPR006058">
    <property type="entry name" value="2Fe2S_fd_BS"/>
</dbReference>
<gene>
    <name evidence="9" type="ORF">RGF97_00335</name>
</gene>
<dbReference type="Pfam" id="PF00111">
    <property type="entry name" value="Fer2"/>
    <property type="match status" value="1"/>
</dbReference>
<protein>
    <submittedName>
        <fullName evidence="9">FAD binding domain-containing protein</fullName>
    </submittedName>
</protein>
<dbReference type="SUPFAM" id="SSF47741">
    <property type="entry name" value="CO dehydrogenase ISP C-domain like"/>
    <property type="match status" value="1"/>
</dbReference>
<feature type="region of interest" description="Disordered" evidence="6">
    <location>
        <begin position="514"/>
        <end position="552"/>
    </location>
</feature>
<feature type="region of interest" description="Disordered" evidence="6">
    <location>
        <begin position="157"/>
        <end position="177"/>
    </location>
</feature>
<dbReference type="InterPro" id="IPR002346">
    <property type="entry name" value="Mopterin_DH_FAD-bd"/>
</dbReference>
<keyword evidence="3" id="KW-0274">FAD</keyword>
<dbReference type="Gene3D" id="3.30.465.10">
    <property type="match status" value="1"/>
</dbReference>
<dbReference type="PROSITE" id="PS00197">
    <property type="entry name" value="2FE2S_FER_1"/>
    <property type="match status" value="1"/>
</dbReference>
<dbReference type="Proteomes" id="UP001250858">
    <property type="component" value="Chromosome"/>
</dbReference>
<dbReference type="Pfam" id="PF03450">
    <property type="entry name" value="CO_deh_flav_C"/>
    <property type="match status" value="1"/>
</dbReference>
<feature type="domain" description="2Fe-2S ferredoxin-type" evidence="7">
    <location>
        <begin position="2"/>
        <end position="87"/>
    </location>
</feature>
<dbReference type="PROSITE" id="PS51387">
    <property type="entry name" value="FAD_PCMH"/>
    <property type="match status" value="1"/>
</dbReference>
<dbReference type="Gene3D" id="3.30.43.10">
    <property type="entry name" value="Uridine Diphospho-n-acetylenolpyruvylglucosamine Reductase, domain 2"/>
    <property type="match status" value="1"/>
</dbReference>
<name>A0ABY9RN65_9ACTN</name>
<evidence type="ECO:0000256" key="1">
    <source>
        <dbReference type="ARBA" id="ARBA00022630"/>
    </source>
</evidence>
<dbReference type="SUPFAM" id="SSF56176">
    <property type="entry name" value="FAD-binding/transporter-associated domain-like"/>
    <property type="match status" value="1"/>
</dbReference>
<dbReference type="SMART" id="SM01092">
    <property type="entry name" value="CO_deh_flav_C"/>
    <property type="match status" value="1"/>
</dbReference>